<feature type="compositionally biased region" description="Basic and acidic residues" evidence="1">
    <location>
        <begin position="1"/>
        <end position="10"/>
    </location>
</feature>
<reference evidence="2 3" key="1">
    <citation type="submission" date="2016-10" db="EMBL/GenBank/DDBJ databases">
        <authorList>
            <person name="de Groot N.N."/>
        </authorList>
    </citation>
    <scope>NUCLEOTIDE SEQUENCE [LARGE SCALE GENOMIC DNA]</scope>
    <source>
        <strain evidence="2 3">DSM 27375</strain>
    </source>
</reference>
<dbReference type="Proteomes" id="UP000182284">
    <property type="component" value="Unassembled WGS sequence"/>
</dbReference>
<accession>A0A1G7MG47</accession>
<name>A0A1G7MG47_9RHOB</name>
<feature type="region of interest" description="Disordered" evidence="1">
    <location>
        <begin position="1"/>
        <end position="59"/>
    </location>
</feature>
<feature type="region of interest" description="Disordered" evidence="1">
    <location>
        <begin position="226"/>
        <end position="259"/>
    </location>
</feature>
<proteinExistence type="predicted"/>
<feature type="compositionally biased region" description="Polar residues" evidence="1">
    <location>
        <begin position="25"/>
        <end position="40"/>
    </location>
</feature>
<dbReference type="EMBL" id="FNBL01000005">
    <property type="protein sequence ID" value="SDF60681.1"/>
    <property type="molecule type" value="Genomic_DNA"/>
</dbReference>
<feature type="compositionally biased region" description="Polar residues" evidence="1">
    <location>
        <begin position="230"/>
        <end position="259"/>
    </location>
</feature>
<evidence type="ECO:0000313" key="3">
    <source>
        <dbReference type="Proteomes" id="UP000182284"/>
    </source>
</evidence>
<dbReference type="AlphaFoldDB" id="A0A1G7MG47"/>
<organism evidence="2 3">
    <name type="scientific">Celeribacter baekdonensis</name>
    <dbReference type="NCBI Taxonomy" id="875171"/>
    <lineage>
        <taxon>Bacteria</taxon>
        <taxon>Pseudomonadati</taxon>
        <taxon>Pseudomonadota</taxon>
        <taxon>Alphaproteobacteria</taxon>
        <taxon>Rhodobacterales</taxon>
        <taxon>Roseobacteraceae</taxon>
        <taxon>Celeribacter</taxon>
    </lineage>
</organism>
<protein>
    <submittedName>
        <fullName evidence="2">Uncharacterized protein</fullName>
    </submittedName>
</protein>
<gene>
    <name evidence="2" type="ORF">SAMN04488117_105220</name>
</gene>
<evidence type="ECO:0000313" key="2">
    <source>
        <dbReference type="EMBL" id="SDF60681.1"/>
    </source>
</evidence>
<evidence type="ECO:0000256" key="1">
    <source>
        <dbReference type="SAM" id="MobiDB-lite"/>
    </source>
</evidence>
<sequence length="259" mass="28054">MKRKHSDNESGRNSASAGAGRKTSGRSPLQLTPAANSSRKSSNDGRSPCRSSSSSEKRKTALRALNQIAGKDSQPVLPWRDPWSAHSIRSISWRVGSRRLKGIRRSIHMTEGIGSPAHTLRYAAISGRRVFYATSLGTTSSINRRNRGLRPPATNDTCETSAGPAAEVFAFAPAFHRDRLLCVPATKITKQHQSLTSHPRVAGCVCISPLQARWKQQERTQRCGIGAMQATGSLSNSTPRKQDTPANSDTSAPVQKTIT</sequence>
<feature type="compositionally biased region" description="Low complexity" evidence="1">
    <location>
        <begin position="44"/>
        <end position="54"/>
    </location>
</feature>